<proteinExistence type="predicted"/>
<feature type="compositionally biased region" description="Basic and acidic residues" evidence="1">
    <location>
        <begin position="45"/>
        <end position="60"/>
    </location>
</feature>
<dbReference type="EMBL" id="CP071091">
    <property type="protein sequence ID" value="QSQ13011.1"/>
    <property type="molecule type" value="Genomic_DNA"/>
</dbReference>
<evidence type="ECO:0000313" key="3">
    <source>
        <dbReference type="EMBL" id="QSQ13011.1"/>
    </source>
</evidence>
<keyword evidence="4" id="KW-1185">Reference proteome</keyword>
<feature type="signal peptide" evidence="2">
    <location>
        <begin position="1"/>
        <end position="21"/>
    </location>
</feature>
<gene>
    <name evidence="3" type="ORF">JY572_32395</name>
</gene>
<feature type="region of interest" description="Disordered" evidence="1">
    <location>
        <begin position="26"/>
        <end position="63"/>
    </location>
</feature>
<name>A0ABX7N3E2_9BACT</name>
<reference evidence="3 4" key="1">
    <citation type="submission" date="2021-02" db="EMBL/GenBank/DDBJ databases">
        <title>De Novo genome assembly of isolated myxobacteria.</title>
        <authorList>
            <person name="Stevens D.C."/>
        </authorList>
    </citation>
    <scope>NUCLEOTIDE SEQUENCE [LARGE SCALE GENOMIC DNA]</scope>
    <source>
        <strain evidence="3 4">SCHIC003</strain>
    </source>
</reference>
<evidence type="ECO:0008006" key="5">
    <source>
        <dbReference type="Google" id="ProtNLM"/>
    </source>
</evidence>
<evidence type="ECO:0000256" key="1">
    <source>
        <dbReference type="SAM" id="MobiDB-lite"/>
    </source>
</evidence>
<dbReference type="RefSeq" id="WP_206714716.1">
    <property type="nucleotide sequence ID" value="NZ_CP071091.1"/>
</dbReference>
<organism evidence="3 4">
    <name type="scientific">Myxococcus landrumensis</name>
    <dbReference type="NCBI Taxonomy" id="2813577"/>
    <lineage>
        <taxon>Bacteria</taxon>
        <taxon>Pseudomonadati</taxon>
        <taxon>Myxococcota</taxon>
        <taxon>Myxococcia</taxon>
        <taxon>Myxococcales</taxon>
        <taxon>Cystobacterineae</taxon>
        <taxon>Myxococcaceae</taxon>
        <taxon>Myxococcus</taxon>
    </lineage>
</organism>
<sequence length="609" mass="63999">MTTLRSLGLALTLAASGLLSACTDDSLPDWEEPLPNPGQLDSDGDGVRDHADCAPHDKSRWRATSAFEDKDGDGWGTGDLQHACTGDVLSRGWASRTGDCDDTTNTRWRIMKDLYPDQDGDGATGQQPVEGCVGDPIIGYRERPGPSDCDDMDARFQGGYPTWPDSDGDGYGAGTLRTVCSGKPVPSGYATRDGDCDPANPGRTVGRYVPYRDADLDGVTVHAPGLLCIGPHEPPPPGYALLPSGDDCDDHDSMKRLMRDVYVDTDGDGFGTGTPEKQCTGLQPLQGKAFQGEDCAADDATRWQWRTYAYRDADGDGDTVPESGVVCGGASLPPGHATFPRGLDCDDKNAAVRVSWAVYPDEDGDGVGAGAVETKCAGSTIPSGYSATATDCAPVNASTWRMLTYAHRDADGDGSTVPQTGELCAGSALPQGYFTSARNADCDDTNAQLHTTRTSWADTDGDGVGAGEATQVCTNGQVPPPLSAVGTDCAADDATRWQQLAYAHVDRDVDGATTPEKGSVCAGATLPTPYFTQASGNDCDEADPARTRWVVLYPDHDGDGVGAEPRQVSCLGASIPSGWSVYGYDTNDNDPGTTADEESDLELELLLSI</sequence>
<evidence type="ECO:0000256" key="2">
    <source>
        <dbReference type="SAM" id="SignalP"/>
    </source>
</evidence>
<protein>
    <recommendedName>
        <fullName evidence="5">Lipoprotein</fullName>
    </recommendedName>
</protein>
<feature type="chain" id="PRO_5047309874" description="Lipoprotein" evidence="2">
    <location>
        <begin position="22"/>
        <end position="609"/>
    </location>
</feature>
<dbReference type="PROSITE" id="PS51257">
    <property type="entry name" value="PROKAR_LIPOPROTEIN"/>
    <property type="match status" value="1"/>
</dbReference>
<dbReference type="Proteomes" id="UP000663090">
    <property type="component" value="Chromosome"/>
</dbReference>
<accession>A0ABX7N3E2</accession>
<keyword evidence="2" id="KW-0732">Signal</keyword>
<evidence type="ECO:0000313" key="4">
    <source>
        <dbReference type="Proteomes" id="UP000663090"/>
    </source>
</evidence>